<organism evidence="2 3">
    <name type="scientific">Ectocarpus siliculosus</name>
    <name type="common">Brown alga</name>
    <name type="synonym">Conferva siliculosa</name>
    <dbReference type="NCBI Taxonomy" id="2880"/>
    <lineage>
        <taxon>Eukaryota</taxon>
        <taxon>Sar</taxon>
        <taxon>Stramenopiles</taxon>
        <taxon>Ochrophyta</taxon>
        <taxon>PX clade</taxon>
        <taxon>Phaeophyceae</taxon>
        <taxon>Ectocarpales</taxon>
        <taxon>Ectocarpaceae</taxon>
        <taxon>Ectocarpus</taxon>
    </lineage>
</organism>
<feature type="compositionally biased region" description="Low complexity" evidence="1">
    <location>
        <begin position="300"/>
        <end position="309"/>
    </location>
</feature>
<feature type="compositionally biased region" description="Basic and acidic residues" evidence="1">
    <location>
        <begin position="47"/>
        <end position="58"/>
    </location>
</feature>
<dbReference type="EMBL" id="FN647841">
    <property type="protein sequence ID" value="CBJ48996.1"/>
    <property type="molecule type" value="Genomic_DNA"/>
</dbReference>
<feature type="compositionally biased region" description="Pro residues" evidence="1">
    <location>
        <begin position="318"/>
        <end position="332"/>
    </location>
</feature>
<evidence type="ECO:0000313" key="3">
    <source>
        <dbReference type="Proteomes" id="UP000002630"/>
    </source>
</evidence>
<evidence type="ECO:0000313" key="2">
    <source>
        <dbReference type="EMBL" id="CBJ48996.1"/>
    </source>
</evidence>
<dbReference type="InParanoid" id="D7FHY5"/>
<feature type="region of interest" description="Disordered" evidence="1">
    <location>
        <begin position="47"/>
        <end position="95"/>
    </location>
</feature>
<gene>
    <name evidence="2" type="ORF">Esi_0115_0038</name>
</gene>
<proteinExistence type="predicted"/>
<dbReference type="OrthoDB" id="10394333at2759"/>
<protein>
    <submittedName>
        <fullName evidence="2">Uncharacterized protein</fullName>
    </submittedName>
</protein>
<reference evidence="2 3" key="1">
    <citation type="journal article" date="2010" name="Nature">
        <title>The Ectocarpus genome and the independent evolution of multicellularity in brown algae.</title>
        <authorList>
            <person name="Cock J.M."/>
            <person name="Sterck L."/>
            <person name="Rouze P."/>
            <person name="Scornet D."/>
            <person name="Allen A.E."/>
            <person name="Amoutzias G."/>
            <person name="Anthouard V."/>
            <person name="Artiguenave F."/>
            <person name="Aury J.M."/>
            <person name="Badger J.H."/>
            <person name="Beszteri B."/>
            <person name="Billiau K."/>
            <person name="Bonnet E."/>
            <person name="Bothwell J.H."/>
            <person name="Bowler C."/>
            <person name="Boyen C."/>
            <person name="Brownlee C."/>
            <person name="Carrano C.J."/>
            <person name="Charrier B."/>
            <person name="Cho G.Y."/>
            <person name="Coelho S.M."/>
            <person name="Collen J."/>
            <person name="Corre E."/>
            <person name="Da Silva C."/>
            <person name="Delage L."/>
            <person name="Delaroque N."/>
            <person name="Dittami S.M."/>
            <person name="Doulbeau S."/>
            <person name="Elias M."/>
            <person name="Farnham G."/>
            <person name="Gachon C.M."/>
            <person name="Gschloessl B."/>
            <person name="Heesch S."/>
            <person name="Jabbari K."/>
            <person name="Jubin C."/>
            <person name="Kawai H."/>
            <person name="Kimura K."/>
            <person name="Kloareg B."/>
            <person name="Kupper F.C."/>
            <person name="Lang D."/>
            <person name="Le Bail A."/>
            <person name="Leblanc C."/>
            <person name="Lerouge P."/>
            <person name="Lohr M."/>
            <person name="Lopez P.J."/>
            <person name="Martens C."/>
            <person name="Maumus F."/>
            <person name="Michel G."/>
            <person name="Miranda-Saavedra D."/>
            <person name="Morales J."/>
            <person name="Moreau H."/>
            <person name="Motomura T."/>
            <person name="Nagasato C."/>
            <person name="Napoli C.A."/>
            <person name="Nelson D.R."/>
            <person name="Nyvall-Collen P."/>
            <person name="Peters A.F."/>
            <person name="Pommier C."/>
            <person name="Potin P."/>
            <person name="Poulain J."/>
            <person name="Quesneville H."/>
            <person name="Read B."/>
            <person name="Rensing S.A."/>
            <person name="Ritter A."/>
            <person name="Rousvoal S."/>
            <person name="Samanta M."/>
            <person name="Samson G."/>
            <person name="Schroeder D.C."/>
            <person name="Segurens B."/>
            <person name="Strittmatter M."/>
            <person name="Tonon T."/>
            <person name="Tregear J.W."/>
            <person name="Valentin K."/>
            <person name="von Dassow P."/>
            <person name="Yamagishi T."/>
            <person name="Van de Peer Y."/>
            <person name="Wincker P."/>
        </authorList>
    </citation>
    <scope>NUCLEOTIDE SEQUENCE [LARGE SCALE GENOMIC DNA]</scope>
    <source>
        <strain evidence="3">Ec32 / CCAP1310/4</strain>
    </source>
</reference>
<sequence>MCHWYEREVKAEKGGDAGDAAAAAAAFSSGKIEPNADLVTHERVGVQEEGGEHNKVEDDCVQAQGGPPSSLESRQPPSHAKGISGGGEHPRHPSSMDRLARLVSRAMVAIAKAETTTSAASEGVGLDLRCSGNAAAVAAVTWPTSQPEAPYPDQNDPTAAAAAAAATAAHSGIIGHPAQQQQGEQETRLTFREAHSDYIHLREKSRHIDVRCSASIRTLQSVSQAVRAPGRGLHQSYDAYLRAYYFFRAVERSVRAADVQEDAARRELRTASQAARSGLRKQARAEAALRAFDTTGGGSSSSSSSCSSSVNDVSEEMLPPPTPAPPLPPPPSEDSVPKEGGAGTAGGEREEHEENEAETAMMPCVTRASLELALGIARLEARRAFAEKHRAQAVANDALILVGALTAGDWSLAGEQYDAARTAFHDASRDALSKIQEFEDQTLLFKKLMQGRVEIRRQLVLAYKAREAAKVASELAAEAMRTRLAAATAAAAETAMLRAAAESGGGGSNSGGGGQIENGERGGGSALFFVPPDGDQEGWDKGQEMRLWPRKPAPSRPVEDQSGEEGDAGWAAGGTTARDDTDDGNEVPAKKKAKI</sequence>
<feature type="region of interest" description="Disordered" evidence="1">
    <location>
        <begin position="501"/>
        <end position="595"/>
    </location>
</feature>
<accession>D7FHY5</accession>
<keyword evidence="3" id="KW-1185">Reference proteome</keyword>
<evidence type="ECO:0000256" key="1">
    <source>
        <dbReference type="SAM" id="MobiDB-lite"/>
    </source>
</evidence>
<dbReference type="Proteomes" id="UP000002630">
    <property type="component" value="Linkage Group LG26"/>
</dbReference>
<feature type="compositionally biased region" description="Gly residues" evidence="1">
    <location>
        <begin position="503"/>
        <end position="525"/>
    </location>
</feature>
<feature type="region of interest" description="Disordered" evidence="1">
    <location>
        <begin position="293"/>
        <end position="362"/>
    </location>
</feature>
<name>D7FHY5_ECTSI</name>
<dbReference type="EMBL" id="FN649751">
    <property type="protein sequence ID" value="CBJ48996.1"/>
    <property type="molecule type" value="Genomic_DNA"/>
</dbReference>
<dbReference type="AlphaFoldDB" id="D7FHY5"/>